<keyword evidence="4" id="KW-0067">ATP-binding</keyword>
<dbReference type="InterPro" id="IPR014001">
    <property type="entry name" value="Helicase_ATP-bd"/>
</dbReference>
<comment type="caution">
    <text evidence="6">The sequence shown here is derived from an EMBL/GenBank/DDBJ whole genome shotgun (WGS) entry which is preliminary data.</text>
</comment>
<dbReference type="GO" id="GO:0005524">
    <property type="term" value="F:ATP binding"/>
    <property type="evidence" value="ECO:0007669"/>
    <property type="project" value="UniProtKB-KW"/>
</dbReference>
<dbReference type="GO" id="GO:0016787">
    <property type="term" value="F:hydrolase activity"/>
    <property type="evidence" value="ECO:0007669"/>
    <property type="project" value="UniProtKB-KW"/>
</dbReference>
<dbReference type="InterPro" id="IPR011545">
    <property type="entry name" value="DEAD/DEAH_box_helicase_dom"/>
</dbReference>
<evidence type="ECO:0000313" key="6">
    <source>
        <dbReference type="EMBL" id="CAF4520080.1"/>
    </source>
</evidence>
<name>A0A8S2XTI3_9BILA</name>
<dbReference type="Pfam" id="PF00270">
    <property type="entry name" value="DEAD"/>
    <property type="match status" value="1"/>
</dbReference>
<evidence type="ECO:0000256" key="3">
    <source>
        <dbReference type="ARBA" id="ARBA00022806"/>
    </source>
</evidence>
<feature type="non-terminal residue" evidence="6">
    <location>
        <position position="79"/>
    </location>
</feature>
<dbReference type="InterPro" id="IPR050079">
    <property type="entry name" value="DEAD_box_RNA_helicase"/>
</dbReference>
<accession>A0A8S2XTI3</accession>
<reference evidence="6" key="1">
    <citation type="submission" date="2021-02" db="EMBL/GenBank/DDBJ databases">
        <authorList>
            <person name="Nowell W R."/>
        </authorList>
    </citation>
    <scope>NUCLEOTIDE SEQUENCE</scope>
</reference>
<proteinExistence type="predicted"/>
<dbReference type="EMBL" id="CAJOBI010086272">
    <property type="protein sequence ID" value="CAF4520080.1"/>
    <property type="molecule type" value="Genomic_DNA"/>
</dbReference>
<dbReference type="AlphaFoldDB" id="A0A8S2XTI3"/>
<dbReference type="GO" id="GO:0003676">
    <property type="term" value="F:nucleic acid binding"/>
    <property type="evidence" value="ECO:0007669"/>
    <property type="project" value="InterPro"/>
</dbReference>
<sequence length="79" mass="8929">MPAVKVSVFFGGLPTKNDEDVLKKNCPHIVVGTPGRILALAKSKALNLRYVKHFIIDECDKVLESIDMRRDVQEIFKMT</sequence>
<evidence type="ECO:0000259" key="5">
    <source>
        <dbReference type="PROSITE" id="PS51192"/>
    </source>
</evidence>
<dbReference type="PANTHER" id="PTHR47959">
    <property type="entry name" value="ATP-DEPENDENT RNA HELICASE RHLE-RELATED"/>
    <property type="match status" value="1"/>
</dbReference>
<gene>
    <name evidence="6" type="ORF">SMN809_LOCUS35777</name>
</gene>
<dbReference type="PROSITE" id="PS51192">
    <property type="entry name" value="HELICASE_ATP_BIND_1"/>
    <property type="match status" value="1"/>
</dbReference>
<keyword evidence="1" id="KW-0547">Nucleotide-binding</keyword>
<dbReference type="PANTHER" id="PTHR47959:SF14">
    <property type="entry name" value="DEAD-BOX ATP-DEPENDENT RNA HELICASE 28"/>
    <property type="match status" value="1"/>
</dbReference>
<organism evidence="6 7">
    <name type="scientific">Rotaria magnacalcarata</name>
    <dbReference type="NCBI Taxonomy" id="392030"/>
    <lineage>
        <taxon>Eukaryota</taxon>
        <taxon>Metazoa</taxon>
        <taxon>Spiralia</taxon>
        <taxon>Gnathifera</taxon>
        <taxon>Rotifera</taxon>
        <taxon>Eurotatoria</taxon>
        <taxon>Bdelloidea</taxon>
        <taxon>Philodinida</taxon>
        <taxon>Philodinidae</taxon>
        <taxon>Rotaria</taxon>
    </lineage>
</organism>
<dbReference type="GO" id="GO:0003724">
    <property type="term" value="F:RNA helicase activity"/>
    <property type="evidence" value="ECO:0007669"/>
    <property type="project" value="TreeGrafter"/>
</dbReference>
<dbReference type="InterPro" id="IPR027417">
    <property type="entry name" value="P-loop_NTPase"/>
</dbReference>
<protein>
    <recommendedName>
        <fullName evidence="5">Helicase ATP-binding domain-containing protein</fullName>
    </recommendedName>
</protein>
<dbReference type="GO" id="GO:0005829">
    <property type="term" value="C:cytosol"/>
    <property type="evidence" value="ECO:0007669"/>
    <property type="project" value="TreeGrafter"/>
</dbReference>
<evidence type="ECO:0000256" key="4">
    <source>
        <dbReference type="ARBA" id="ARBA00022840"/>
    </source>
</evidence>
<keyword evidence="3" id="KW-0347">Helicase</keyword>
<dbReference type="Gene3D" id="3.40.50.300">
    <property type="entry name" value="P-loop containing nucleotide triphosphate hydrolases"/>
    <property type="match status" value="1"/>
</dbReference>
<evidence type="ECO:0000256" key="1">
    <source>
        <dbReference type="ARBA" id="ARBA00022741"/>
    </source>
</evidence>
<dbReference type="SUPFAM" id="SSF52540">
    <property type="entry name" value="P-loop containing nucleoside triphosphate hydrolases"/>
    <property type="match status" value="1"/>
</dbReference>
<keyword evidence="2" id="KW-0378">Hydrolase</keyword>
<feature type="domain" description="Helicase ATP-binding" evidence="5">
    <location>
        <begin position="1"/>
        <end position="79"/>
    </location>
</feature>
<evidence type="ECO:0000256" key="2">
    <source>
        <dbReference type="ARBA" id="ARBA00022801"/>
    </source>
</evidence>
<dbReference type="Proteomes" id="UP000676336">
    <property type="component" value="Unassembled WGS sequence"/>
</dbReference>
<evidence type="ECO:0000313" key="7">
    <source>
        <dbReference type="Proteomes" id="UP000676336"/>
    </source>
</evidence>